<protein>
    <submittedName>
        <fullName evidence="3">RND family efflux transporter, MFP subunit</fullName>
    </submittedName>
</protein>
<gene>
    <name evidence="3" type="ORF">SAMN05216600_101372</name>
</gene>
<evidence type="ECO:0000256" key="2">
    <source>
        <dbReference type="SAM" id="Coils"/>
    </source>
</evidence>
<reference evidence="3 4" key="1">
    <citation type="submission" date="2016-10" db="EMBL/GenBank/DDBJ databases">
        <authorList>
            <person name="Varghese N."/>
            <person name="Submissions S."/>
        </authorList>
    </citation>
    <scope>NUCLEOTIDE SEQUENCE [LARGE SCALE GENOMIC DNA]</scope>
    <source>
        <strain evidence="3 4">CIP 109853</strain>
    </source>
</reference>
<dbReference type="Gene3D" id="2.40.30.170">
    <property type="match status" value="1"/>
</dbReference>
<dbReference type="EMBL" id="FOFP01000001">
    <property type="protein sequence ID" value="SEP70636.1"/>
    <property type="molecule type" value="Genomic_DNA"/>
</dbReference>
<evidence type="ECO:0000256" key="1">
    <source>
        <dbReference type="ARBA" id="ARBA00009477"/>
    </source>
</evidence>
<dbReference type="NCBIfam" id="TIGR01730">
    <property type="entry name" value="RND_mfp"/>
    <property type="match status" value="1"/>
</dbReference>
<name>A0ABY1B1Q2_9PSED</name>
<dbReference type="PANTHER" id="PTHR30469:SF15">
    <property type="entry name" value="HLYD FAMILY OF SECRETION PROTEINS"/>
    <property type="match status" value="1"/>
</dbReference>
<dbReference type="Gene3D" id="2.40.420.20">
    <property type="match status" value="1"/>
</dbReference>
<dbReference type="Gene3D" id="1.10.287.470">
    <property type="entry name" value="Helix hairpin bin"/>
    <property type="match status" value="1"/>
</dbReference>
<comment type="caution">
    <text evidence="3">The sequence shown here is derived from an EMBL/GenBank/DDBJ whole genome shotgun (WGS) entry which is preliminary data.</text>
</comment>
<accession>A0ABY1B1Q2</accession>
<evidence type="ECO:0000313" key="3">
    <source>
        <dbReference type="EMBL" id="SEP70636.1"/>
    </source>
</evidence>
<keyword evidence="4" id="KW-1185">Reference proteome</keyword>
<evidence type="ECO:0000313" key="4">
    <source>
        <dbReference type="Proteomes" id="UP000198512"/>
    </source>
</evidence>
<dbReference type="Gene3D" id="2.40.50.100">
    <property type="match status" value="1"/>
</dbReference>
<sequence>MRHRHHYLVLMTCLLLSACFDEPLPTSPGRPVLYIEVGAEAVGVTERFTGVVQPRHQLVAAFRQGGRLASRQVEVGQQVHKGDLLASLELSDQQNDVRSSQWNVSRTEVLWRNARDEAARYQGLHAQGVGSLARLEQLSSELRVRAAALQQARIELGQARERLQQARIEADLEGVVTAWHAEVGQVLAAGTPVVSLARLDSLEIWVDLPAEWLTQAQKDAGLPRIRVTSMLDAAQSTWAEIRQVDPMLDVATRMRRVRLSAAQLPERFRLGSMVAVELVSAPQVNEPSVPASALWSDKGQDFVWLIEAHSARVRAQRVEVLERSADWVRLRGGLQPGDRVVSAGVHALQEGQWVALDKRGS</sequence>
<dbReference type="PROSITE" id="PS51257">
    <property type="entry name" value="PROKAR_LIPOPROTEIN"/>
    <property type="match status" value="1"/>
</dbReference>
<dbReference type="InterPro" id="IPR006143">
    <property type="entry name" value="RND_pump_MFP"/>
</dbReference>
<organism evidence="3 4">
    <name type="scientific">Pseudomonas cuatrocienegasensis</name>
    <dbReference type="NCBI Taxonomy" id="543360"/>
    <lineage>
        <taxon>Bacteria</taxon>
        <taxon>Pseudomonadati</taxon>
        <taxon>Pseudomonadota</taxon>
        <taxon>Gammaproteobacteria</taxon>
        <taxon>Pseudomonadales</taxon>
        <taxon>Pseudomonadaceae</taxon>
        <taxon>Pseudomonas</taxon>
    </lineage>
</organism>
<dbReference type="PANTHER" id="PTHR30469">
    <property type="entry name" value="MULTIDRUG RESISTANCE PROTEIN MDTA"/>
    <property type="match status" value="1"/>
</dbReference>
<dbReference type="SUPFAM" id="SSF111369">
    <property type="entry name" value="HlyD-like secretion proteins"/>
    <property type="match status" value="1"/>
</dbReference>
<proteinExistence type="inferred from homology"/>
<feature type="coiled-coil region" evidence="2">
    <location>
        <begin position="132"/>
        <end position="169"/>
    </location>
</feature>
<dbReference type="Proteomes" id="UP000198512">
    <property type="component" value="Unassembled WGS sequence"/>
</dbReference>
<comment type="similarity">
    <text evidence="1">Belongs to the membrane fusion protein (MFP) (TC 8.A.1) family.</text>
</comment>
<keyword evidence="2" id="KW-0175">Coiled coil</keyword>